<evidence type="ECO:0008006" key="4">
    <source>
        <dbReference type="Google" id="ProtNLM"/>
    </source>
</evidence>
<protein>
    <recommendedName>
        <fullName evidence="4">YdhG-like domain-containing protein</fullName>
    </recommendedName>
</protein>
<dbReference type="SUPFAM" id="SSF159888">
    <property type="entry name" value="YdhG-like"/>
    <property type="match status" value="1"/>
</dbReference>
<dbReference type="EMBL" id="MGAY01000046">
    <property type="protein sequence ID" value="OGK56158.1"/>
    <property type="molecule type" value="Genomic_DNA"/>
</dbReference>
<accession>A0A1F7JKN6</accession>
<sequence>MTNKKEFKGFSRTEREAMKERASELKAEERASKSKAAGEKMVLEAIAKMPEPDRTMAKKVHEIVKKTAPNIFPKTWYGMPAYANGIGKVVCFFQAASKFKYRYATLGFLEDAHLDDGNMWPISYALKKLTTKEEAKIIALVKQAVLLTEVV</sequence>
<evidence type="ECO:0000256" key="1">
    <source>
        <dbReference type="SAM" id="MobiDB-lite"/>
    </source>
</evidence>
<proteinExistence type="predicted"/>
<gene>
    <name evidence="2" type="ORF">A3J15_02860</name>
</gene>
<evidence type="ECO:0000313" key="2">
    <source>
        <dbReference type="EMBL" id="OGK56158.1"/>
    </source>
</evidence>
<comment type="caution">
    <text evidence="2">The sequence shown here is derived from an EMBL/GenBank/DDBJ whole genome shotgun (WGS) entry which is preliminary data.</text>
</comment>
<dbReference type="Gene3D" id="3.90.1150.200">
    <property type="match status" value="1"/>
</dbReference>
<feature type="region of interest" description="Disordered" evidence="1">
    <location>
        <begin position="1"/>
        <end position="36"/>
    </location>
</feature>
<dbReference type="Proteomes" id="UP000176376">
    <property type="component" value="Unassembled WGS sequence"/>
</dbReference>
<evidence type="ECO:0000313" key="3">
    <source>
        <dbReference type="Proteomes" id="UP000176376"/>
    </source>
</evidence>
<name>A0A1F7JKN6_9BACT</name>
<dbReference type="AlphaFoldDB" id="A0A1F7JKN6"/>
<reference evidence="2 3" key="1">
    <citation type="journal article" date="2016" name="Nat. Commun.">
        <title>Thousands of microbial genomes shed light on interconnected biogeochemical processes in an aquifer system.</title>
        <authorList>
            <person name="Anantharaman K."/>
            <person name="Brown C.T."/>
            <person name="Hug L.A."/>
            <person name="Sharon I."/>
            <person name="Castelle C.J."/>
            <person name="Probst A.J."/>
            <person name="Thomas B.C."/>
            <person name="Singh A."/>
            <person name="Wilkins M.J."/>
            <person name="Karaoz U."/>
            <person name="Brodie E.L."/>
            <person name="Williams K.H."/>
            <person name="Hubbard S.S."/>
            <person name="Banfield J.F."/>
        </authorList>
    </citation>
    <scope>NUCLEOTIDE SEQUENCE [LARGE SCALE GENOMIC DNA]</scope>
</reference>
<organism evidence="2 3">
    <name type="scientific">Candidatus Roizmanbacteria bacterium RIFCSPLOWO2_02_FULL_38_10</name>
    <dbReference type="NCBI Taxonomy" id="1802074"/>
    <lineage>
        <taxon>Bacteria</taxon>
        <taxon>Candidatus Roizmaniibacteriota</taxon>
    </lineage>
</organism>